<dbReference type="InterPro" id="IPR011289">
    <property type="entry name" value="Fruc_bis_ald_class-2"/>
</dbReference>
<dbReference type="GO" id="GO:0006096">
    <property type="term" value="P:glycolytic process"/>
    <property type="evidence" value="ECO:0007669"/>
    <property type="project" value="InterPro"/>
</dbReference>
<evidence type="ECO:0000256" key="3">
    <source>
        <dbReference type="ARBA" id="ARBA00023239"/>
    </source>
</evidence>
<feature type="binding site" evidence="6">
    <location>
        <position position="132"/>
    </location>
    <ligand>
        <name>Zn(2+)</name>
        <dbReference type="ChEBI" id="CHEBI:29105"/>
        <label>2</label>
    </ligand>
</feature>
<evidence type="ECO:0000256" key="2">
    <source>
        <dbReference type="ARBA" id="ARBA00022833"/>
    </source>
</evidence>
<feature type="binding site" evidence="5">
    <location>
        <begin position="209"/>
        <end position="211"/>
    </location>
    <ligand>
        <name>dihydroxyacetone phosphate</name>
        <dbReference type="ChEBI" id="CHEBI:57642"/>
    </ligand>
</feature>
<evidence type="ECO:0000313" key="8">
    <source>
        <dbReference type="Proteomes" id="UP000292858"/>
    </source>
</evidence>
<keyword evidence="2 6" id="KW-0862">Zinc</keyword>
<reference evidence="7 8" key="1">
    <citation type="submission" date="2019-02" db="EMBL/GenBank/DDBJ databases">
        <title>Thermus sp. a novel from hot spring.</title>
        <authorList>
            <person name="Zhao Z."/>
        </authorList>
    </citation>
    <scope>NUCLEOTIDE SEQUENCE [LARGE SCALE GENOMIC DNA]</scope>
    <source>
        <strain evidence="7 8">CFH 72773T</strain>
    </source>
</reference>
<feature type="binding site" evidence="6">
    <location>
        <position position="208"/>
    </location>
    <ligand>
        <name>Zn(2+)</name>
        <dbReference type="ChEBI" id="CHEBI:29105"/>
        <label>1</label>
        <note>catalytic</note>
    </ligand>
</feature>
<dbReference type="AlphaFoldDB" id="A0A4Q9B5V8"/>
<dbReference type="SUPFAM" id="SSF51569">
    <property type="entry name" value="Aldolase"/>
    <property type="match status" value="1"/>
</dbReference>
<dbReference type="PANTHER" id="PTHR30304">
    <property type="entry name" value="D-TAGATOSE-1,6-BISPHOSPHATE ALDOLASE"/>
    <property type="match status" value="1"/>
</dbReference>
<dbReference type="PIRSF" id="PIRSF001359">
    <property type="entry name" value="F_bP_aldolase_II"/>
    <property type="match status" value="1"/>
</dbReference>
<dbReference type="InterPro" id="IPR050246">
    <property type="entry name" value="Class_II_FBP_aldolase"/>
</dbReference>
<dbReference type="OrthoDB" id="9803995at2"/>
<proteinExistence type="predicted"/>
<accession>A0A4Q9B5V8</accession>
<dbReference type="Gene3D" id="3.20.20.70">
    <property type="entry name" value="Aldolase class I"/>
    <property type="match status" value="1"/>
</dbReference>
<protein>
    <submittedName>
        <fullName evidence="7">Class II fructose-1,6-bisphosphate aldolase</fullName>
        <ecNumber evidence="7">4.1.2.13</ecNumber>
    </submittedName>
</protein>
<feature type="binding site" evidence="6">
    <location>
        <position position="81"/>
    </location>
    <ligand>
        <name>Zn(2+)</name>
        <dbReference type="ChEBI" id="CHEBI:29105"/>
        <label>1</label>
        <note>catalytic</note>
    </ligand>
</feature>
<comment type="caution">
    <text evidence="7">The sequence shown here is derived from an EMBL/GenBank/DDBJ whole genome shotgun (WGS) entry which is preliminary data.</text>
</comment>
<feature type="binding site" evidence="6">
    <location>
        <position position="178"/>
    </location>
    <ligand>
        <name>Zn(2+)</name>
        <dbReference type="ChEBI" id="CHEBI:29105"/>
        <label>1</label>
        <note>catalytic</note>
    </ligand>
</feature>
<evidence type="ECO:0000313" key="7">
    <source>
        <dbReference type="EMBL" id="TBH20780.1"/>
    </source>
</evidence>
<dbReference type="Pfam" id="PF01116">
    <property type="entry name" value="F_bP_aldolase"/>
    <property type="match status" value="1"/>
</dbReference>
<feature type="binding site" evidence="5">
    <location>
        <position position="179"/>
    </location>
    <ligand>
        <name>dihydroxyacetone phosphate</name>
        <dbReference type="ChEBI" id="CHEBI:57642"/>
    </ligand>
</feature>
<dbReference type="NCBIfam" id="TIGR01859">
    <property type="entry name" value="fruc_bis_ald"/>
    <property type="match status" value="1"/>
</dbReference>
<evidence type="ECO:0000256" key="4">
    <source>
        <dbReference type="PIRSR" id="PIRSR001359-1"/>
    </source>
</evidence>
<feature type="active site" description="Proton donor" evidence="4">
    <location>
        <position position="80"/>
    </location>
</feature>
<dbReference type="GO" id="GO:0008270">
    <property type="term" value="F:zinc ion binding"/>
    <property type="evidence" value="ECO:0007669"/>
    <property type="project" value="InterPro"/>
</dbReference>
<evidence type="ECO:0000256" key="1">
    <source>
        <dbReference type="ARBA" id="ARBA00022723"/>
    </source>
</evidence>
<dbReference type="Proteomes" id="UP000292858">
    <property type="component" value="Unassembled WGS sequence"/>
</dbReference>
<dbReference type="NCBIfam" id="TIGR00167">
    <property type="entry name" value="cbbA"/>
    <property type="match status" value="1"/>
</dbReference>
<dbReference type="InterPro" id="IPR000771">
    <property type="entry name" value="FBA_II"/>
</dbReference>
<dbReference type="CDD" id="cd00947">
    <property type="entry name" value="TBP_aldolase_IIB"/>
    <property type="match status" value="1"/>
</dbReference>
<dbReference type="GO" id="GO:0004332">
    <property type="term" value="F:fructose-bisphosphate aldolase activity"/>
    <property type="evidence" value="ECO:0007669"/>
    <property type="project" value="UniProtKB-EC"/>
</dbReference>
<evidence type="ECO:0000256" key="6">
    <source>
        <dbReference type="PIRSR" id="PIRSR001359-3"/>
    </source>
</evidence>
<keyword evidence="1 6" id="KW-0479">Metal-binding</keyword>
<gene>
    <name evidence="7" type="primary">fba</name>
    <name evidence="7" type="ORF">ETP66_05015</name>
</gene>
<name>A0A4Q9B5V8_9DEIN</name>
<dbReference type="PANTHER" id="PTHR30304:SF0">
    <property type="entry name" value="D-TAGATOSE-1,6-BISPHOSPHATE ALDOLASE SUBUNIT GATY-RELATED"/>
    <property type="match status" value="1"/>
</dbReference>
<feature type="binding site" evidence="5">
    <location>
        <begin position="251"/>
        <end position="254"/>
    </location>
    <ligand>
        <name>dihydroxyacetone phosphate</name>
        <dbReference type="ChEBI" id="CHEBI:57642"/>
    </ligand>
</feature>
<sequence length="305" mass="32944">MLVTGLEILRKARAEGYGVGAFNTNNMEFTQAVLEAAEELKSPVILALSEGAMKYGGRALTRMVVALAQEARVPVAVHLDHGSSYESVLKALREGFTSVMIDKSHEDFETNVQETRRVVEAAQAVGVTVEAELGRLAGIEEHVAVDEKDALLTNPEEARLFMERTGAHYLAVAIGTSHGAYKGKGRPFIDLPRLERIAGLVEAPLVLHGASSVPPELIERFRAAGGEIGEAAGIHPEDIRKAIALGIAKINTDTDLRLAFTALLREGLQKSPKEFDPRKYLGPAREAVKEVVKSRMELFGSVGKA</sequence>
<dbReference type="InterPro" id="IPR013785">
    <property type="entry name" value="Aldolase_TIM"/>
</dbReference>
<dbReference type="GO" id="GO:0030388">
    <property type="term" value="P:fructose 1,6-bisphosphate metabolic process"/>
    <property type="evidence" value="ECO:0007669"/>
    <property type="project" value="InterPro"/>
</dbReference>
<dbReference type="EC" id="4.1.2.13" evidence="7"/>
<feature type="binding site" evidence="6">
    <location>
        <position position="102"/>
    </location>
    <ligand>
        <name>Zn(2+)</name>
        <dbReference type="ChEBI" id="CHEBI:29105"/>
        <label>2</label>
    </ligand>
</feature>
<organism evidence="7 8">
    <name type="scientific">Thermus thermamylovorans</name>
    <dbReference type="NCBI Taxonomy" id="2509362"/>
    <lineage>
        <taxon>Bacteria</taxon>
        <taxon>Thermotogati</taxon>
        <taxon>Deinococcota</taxon>
        <taxon>Deinococci</taxon>
        <taxon>Thermales</taxon>
        <taxon>Thermaceae</taxon>
        <taxon>Thermus</taxon>
    </lineage>
</organism>
<evidence type="ECO:0000256" key="5">
    <source>
        <dbReference type="PIRSR" id="PIRSR001359-2"/>
    </source>
</evidence>
<keyword evidence="8" id="KW-1185">Reference proteome</keyword>
<comment type="cofactor">
    <cofactor evidence="6">
        <name>Zn(2+)</name>
        <dbReference type="ChEBI" id="CHEBI:29105"/>
    </cofactor>
    <text evidence="6">Binds 2 Zn(2+) ions per subunit. One is catalytic and the other provides a structural contribution.</text>
</comment>
<keyword evidence="3 7" id="KW-0456">Lyase</keyword>
<dbReference type="EMBL" id="SIJL01000005">
    <property type="protein sequence ID" value="TBH20780.1"/>
    <property type="molecule type" value="Genomic_DNA"/>
</dbReference>
<dbReference type="RefSeq" id="WP_130841216.1">
    <property type="nucleotide sequence ID" value="NZ_SIJL01000005.1"/>
</dbReference>